<comment type="caution">
    <text evidence="1">The sequence shown here is derived from an EMBL/GenBank/DDBJ whole genome shotgun (WGS) entry which is preliminary data.</text>
</comment>
<keyword evidence="2" id="KW-1185">Reference proteome</keyword>
<dbReference type="Proteomes" id="UP000316612">
    <property type="component" value="Unassembled WGS sequence"/>
</dbReference>
<evidence type="ECO:0000313" key="2">
    <source>
        <dbReference type="Proteomes" id="UP000316612"/>
    </source>
</evidence>
<dbReference type="EMBL" id="BJNY01000001">
    <property type="protein sequence ID" value="GED04540.1"/>
    <property type="molecule type" value="Genomic_DNA"/>
</dbReference>
<dbReference type="AlphaFoldDB" id="A0A4Y4DLP0"/>
<reference evidence="1 2" key="1">
    <citation type="submission" date="2019-06" db="EMBL/GenBank/DDBJ databases">
        <title>Whole genome shotgun sequence of Glutamicibacter uratoxydans NBRC 15515.</title>
        <authorList>
            <person name="Hosoyama A."/>
            <person name="Uohara A."/>
            <person name="Ohji S."/>
            <person name="Ichikawa N."/>
        </authorList>
    </citation>
    <scope>NUCLEOTIDE SEQUENCE [LARGE SCALE GENOMIC DNA]</scope>
    <source>
        <strain evidence="1 2">NBRC 15515</strain>
    </source>
</reference>
<gene>
    <name evidence="1" type="ORF">AUR04nite_00720</name>
</gene>
<dbReference type="RefSeq" id="WP_141360801.1">
    <property type="nucleotide sequence ID" value="NZ_BAAAJL010000007.1"/>
</dbReference>
<sequence length="230" mass="24577">MSNLRVIYVVESDNTTPRLDGVSLPPGATWCSPNYAVRRCGDSGSANIVWVVRGRTEAAKAIRENGTGRISTYSTPDANDWLKEVADDPADCSSPCGNILAVPAVGLASTEAGRRAQTEDAYGIPGARLALGGKVNPEKVQESINRAIAGGGLKLPEEPKAEPRTTLVTQVEVMDAVDPIGDTLHYAKEAAGVDRDAFPEDGLVSIQWTKVHGRTNLRKFTITVDFKESN</sequence>
<evidence type="ECO:0000313" key="1">
    <source>
        <dbReference type="EMBL" id="GED04540.1"/>
    </source>
</evidence>
<protein>
    <submittedName>
        <fullName evidence="1">Uncharacterized protein</fullName>
    </submittedName>
</protein>
<organism evidence="1 2">
    <name type="scientific">Glutamicibacter uratoxydans</name>
    <name type="common">Arthrobacter uratoxydans</name>
    <dbReference type="NCBI Taxonomy" id="43667"/>
    <lineage>
        <taxon>Bacteria</taxon>
        <taxon>Bacillati</taxon>
        <taxon>Actinomycetota</taxon>
        <taxon>Actinomycetes</taxon>
        <taxon>Micrococcales</taxon>
        <taxon>Micrococcaceae</taxon>
        <taxon>Glutamicibacter</taxon>
    </lineage>
</organism>
<accession>A0A4Y4DLP0</accession>
<name>A0A4Y4DLP0_GLUUR</name>
<proteinExistence type="predicted"/>